<evidence type="ECO:0000313" key="4">
    <source>
        <dbReference type="Proteomes" id="UP000190637"/>
    </source>
</evidence>
<dbReference type="AlphaFoldDB" id="A0A1T4SMS4"/>
<gene>
    <name evidence="3" type="ORF">SAMN02745673_03715</name>
</gene>
<keyword evidence="2" id="KW-0472">Membrane</keyword>
<proteinExistence type="predicted"/>
<feature type="transmembrane region" description="Helical" evidence="2">
    <location>
        <begin position="84"/>
        <end position="106"/>
    </location>
</feature>
<feature type="transmembrane region" description="Helical" evidence="2">
    <location>
        <begin position="59"/>
        <end position="77"/>
    </location>
</feature>
<evidence type="ECO:0000256" key="2">
    <source>
        <dbReference type="SAM" id="Phobius"/>
    </source>
</evidence>
<organism evidence="3 4">
    <name type="scientific">Marinactinospora thermotolerans DSM 45154</name>
    <dbReference type="NCBI Taxonomy" id="1122192"/>
    <lineage>
        <taxon>Bacteria</taxon>
        <taxon>Bacillati</taxon>
        <taxon>Actinomycetota</taxon>
        <taxon>Actinomycetes</taxon>
        <taxon>Streptosporangiales</taxon>
        <taxon>Nocardiopsidaceae</taxon>
        <taxon>Marinactinospora</taxon>
    </lineage>
</organism>
<dbReference type="EMBL" id="FUWS01000010">
    <property type="protein sequence ID" value="SKA29446.1"/>
    <property type="molecule type" value="Genomic_DNA"/>
</dbReference>
<evidence type="ECO:0000313" key="3">
    <source>
        <dbReference type="EMBL" id="SKA29446.1"/>
    </source>
</evidence>
<reference evidence="3 4" key="1">
    <citation type="submission" date="2017-02" db="EMBL/GenBank/DDBJ databases">
        <authorList>
            <person name="Peterson S.W."/>
        </authorList>
    </citation>
    <scope>NUCLEOTIDE SEQUENCE [LARGE SCALE GENOMIC DNA]</scope>
    <source>
        <strain evidence="3 4">DSM 45154</strain>
    </source>
</reference>
<keyword evidence="4" id="KW-1185">Reference proteome</keyword>
<dbReference type="Proteomes" id="UP000190637">
    <property type="component" value="Unassembled WGS sequence"/>
</dbReference>
<keyword evidence="2" id="KW-0812">Transmembrane</keyword>
<dbReference type="RefSeq" id="WP_159457288.1">
    <property type="nucleotide sequence ID" value="NZ_FUWS01000010.1"/>
</dbReference>
<feature type="transmembrane region" description="Helical" evidence="2">
    <location>
        <begin position="34"/>
        <end position="53"/>
    </location>
</feature>
<feature type="region of interest" description="Disordered" evidence="1">
    <location>
        <begin position="1"/>
        <end position="25"/>
    </location>
</feature>
<sequence length="107" mass="10916">MSSSRLPASRPSPGPVRPSAPATGTAVTAGTSPLYFCVGLFSVWFLATLLVTATGAQDAAPFQVVFYALLGVGGYLAPPRRPRALRALGWGLVAGSLGGMLTALPWG</sequence>
<protein>
    <submittedName>
        <fullName evidence="3">Uncharacterized protein</fullName>
    </submittedName>
</protein>
<keyword evidence="2" id="KW-1133">Transmembrane helix</keyword>
<accession>A0A1T4SMS4</accession>
<evidence type="ECO:0000256" key="1">
    <source>
        <dbReference type="SAM" id="MobiDB-lite"/>
    </source>
</evidence>
<name>A0A1T4SMS4_9ACTN</name>